<keyword evidence="5 11" id="KW-0812">Transmembrane</keyword>
<reference evidence="13 14" key="1">
    <citation type="journal article" date="2015" name="G3 (Bethesda)">
        <title>Insights into Ongoing Evolution of the Hexachlorocyclohexane Catabolic Pathway from Comparative Genomics of Ten Sphingomonadaceae Strains.</title>
        <authorList>
            <person name="Pearce S.L."/>
            <person name="Oakeshott J.G."/>
            <person name="Pandey G."/>
        </authorList>
    </citation>
    <scope>NUCLEOTIDE SEQUENCE [LARGE SCALE GENOMIC DNA]</scope>
    <source>
        <strain evidence="13 14">LL01</strain>
    </source>
</reference>
<dbReference type="InterPro" id="IPR000531">
    <property type="entry name" value="Beta-barrel_TonB"/>
</dbReference>
<keyword evidence="8" id="KW-0798">TonB box</keyword>
<dbReference type="EMBL" id="JACT01000001">
    <property type="protein sequence ID" value="KMS58813.1"/>
    <property type="molecule type" value="Genomic_DNA"/>
</dbReference>
<keyword evidence="9 11" id="KW-0472">Membrane</keyword>
<dbReference type="GO" id="GO:0009279">
    <property type="term" value="C:cell outer membrane"/>
    <property type="evidence" value="ECO:0007669"/>
    <property type="project" value="UniProtKB-SubCell"/>
</dbReference>
<evidence type="ECO:0000256" key="9">
    <source>
        <dbReference type="ARBA" id="ARBA00023136"/>
    </source>
</evidence>
<dbReference type="InterPro" id="IPR039426">
    <property type="entry name" value="TonB-dep_rcpt-like"/>
</dbReference>
<evidence type="ECO:0000256" key="4">
    <source>
        <dbReference type="ARBA" id="ARBA00022496"/>
    </source>
</evidence>
<comment type="subcellular location">
    <subcellularLocation>
        <location evidence="1 11">Cell outer membrane</location>
        <topology evidence="1 11">Multi-pass membrane protein</topology>
    </subcellularLocation>
</comment>
<accession>A0A0J7Y5Y8</accession>
<evidence type="ECO:0000256" key="11">
    <source>
        <dbReference type="PROSITE-ProRule" id="PRU01360"/>
    </source>
</evidence>
<dbReference type="AlphaFoldDB" id="A0A0J7Y5Y8"/>
<keyword evidence="3 11" id="KW-1134">Transmembrane beta strand</keyword>
<keyword evidence="10 11" id="KW-0998">Cell outer membrane</keyword>
<keyword evidence="7" id="KW-0406">Ion transport</keyword>
<dbReference type="Pfam" id="PF00593">
    <property type="entry name" value="TonB_dep_Rec_b-barrel"/>
    <property type="match status" value="1"/>
</dbReference>
<evidence type="ECO:0000313" key="14">
    <source>
        <dbReference type="Proteomes" id="UP000052232"/>
    </source>
</evidence>
<dbReference type="InterPro" id="IPR036942">
    <property type="entry name" value="Beta-barrel_TonB_sf"/>
</dbReference>
<evidence type="ECO:0000256" key="2">
    <source>
        <dbReference type="ARBA" id="ARBA00022448"/>
    </source>
</evidence>
<dbReference type="PANTHER" id="PTHR32552">
    <property type="entry name" value="FERRICHROME IRON RECEPTOR-RELATED"/>
    <property type="match status" value="1"/>
</dbReference>
<name>A0A0J7Y5Y8_9SPHN</name>
<evidence type="ECO:0000256" key="8">
    <source>
        <dbReference type="ARBA" id="ARBA00023077"/>
    </source>
</evidence>
<feature type="domain" description="TonB-dependent receptor-like beta-barrel" evidence="12">
    <location>
        <begin position="2"/>
        <end position="231"/>
    </location>
</feature>
<comment type="caution">
    <text evidence="13">The sequence shown here is derived from an EMBL/GenBank/DDBJ whole genome shotgun (WGS) entry which is preliminary data.</text>
</comment>
<keyword evidence="6" id="KW-0408">Iron</keyword>
<keyword evidence="2 11" id="KW-0813">Transport</keyword>
<protein>
    <recommendedName>
        <fullName evidence="12">TonB-dependent receptor-like beta-barrel domain-containing protein</fullName>
    </recommendedName>
</protein>
<evidence type="ECO:0000256" key="1">
    <source>
        <dbReference type="ARBA" id="ARBA00004571"/>
    </source>
</evidence>
<evidence type="ECO:0000259" key="12">
    <source>
        <dbReference type="Pfam" id="PF00593"/>
    </source>
</evidence>
<organism evidence="13 14">
    <name type="scientific">Sphingobium cupriresistens LL01</name>
    <dbReference type="NCBI Taxonomy" id="1420583"/>
    <lineage>
        <taxon>Bacteria</taxon>
        <taxon>Pseudomonadati</taxon>
        <taxon>Pseudomonadota</taxon>
        <taxon>Alphaproteobacteria</taxon>
        <taxon>Sphingomonadales</taxon>
        <taxon>Sphingomonadaceae</taxon>
        <taxon>Sphingobium</taxon>
    </lineage>
</organism>
<dbReference type="PANTHER" id="PTHR32552:SF81">
    <property type="entry name" value="TONB-DEPENDENT OUTER MEMBRANE RECEPTOR"/>
    <property type="match status" value="1"/>
</dbReference>
<gene>
    <name evidence="13" type="ORF">V473_08780</name>
</gene>
<keyword evidence="4" id="KW-0410">Iron transport</keyword>
<evidence type="ECO:0000256" key="7">
    <source>
        <dbReference type="ARBA" id="ARBA00023065"/>
    </source>
</evidence>
<dbReference type="PROSITE" id="PS52016">
    <property type="entry name" value="TONB_DEPENDENT_REC_3"/>
    <property type="match status" value="1"/>
</dbReference>
<evidence type="ECO:0000313" key="13">
    <source>
        <dbReference type="EMBL" id="KMS58813.1"/>
    </source>
</evidence>
<dbReference type="GO" id="GO:0006826">
    <property type="term" value="P:iron ion transport"/>
    <property type="evidence" value="ECO:0007669"/>
    <property type="project" value="UniProtKB-KW"/>
</dbReference>
<evidence type="ECO:0000256" key="6">
    <source>
        <dbReference type="ARBA" id="ARBA00023004"/>
    </source>
</evidence>
<keyword evidence="14" id="KW-1185">Reference proteome</keyword>
<dbReference type="Gene3D" id="2.40.170.20">
    <property type="entry name" value="TonB-dependent receptor, beta-barrel domain"/>
    <property type="match status" value="1"/>
</dbReference>
<evidence type="ECO:0000256" key="3">
    <source>
        <dbReference type="ARBA" id="ARBA00022452"/>
    </source>
</evidence>
<comment type="similarity">
    <text evidence="11">Belongs to the TonB-dependent receptor family.</text>
</comment>
<sequence length="268" mass="29117">MPSINLRYKFDEDFMTYASYTKGFKAGGFGGSSLPDEFGPEDVDAYEAGAKLSLLGRKLFLSIAAFRSEYKGLQEASNIFTPAGTILSVIRNVGGARSQGIELAGSFRISSALSFNSEMSWLDAKYTSFANAPCTSLQTLMVGQARCVQDLSGKRRPWAPTLSGTVGASLALPVSEYQLRIDPSLYVSKGYYQSATIDAIIRQPGFAKLDAVISFGPTTRVWEVSLIGRNLTNERTASFRNNVGTSFGTVFAVPDRGRSVSLQISFRR</sequence>
<dbReference type="STRING" id="1420583.V473_08780"/>
<evidence type="ECO:0000256" key="10">
    <source>
        <dbReference type="ARBA" id="ARBA00023237"/>
    </source>
</evidence>
<evidence type="ECO:0000256" key="5">
    <source>
        <dbReference type="ARBA" id="ARBA00022692"/>
    </source>
</evidence>
<proteinExistence type="inferred from homology"/>
<dbReference type="SUPFAM" id="SSF56935">
    <property type="entry name" value="Porins"/>
    <property type="match status" value="1"/>
</dbReference>
<dbReference type="PATRIC" id="fig|1420583.3.peg.1764"/>
<dbReference type="Proteomes" id="UP000052232">
    <property type="component" value="Unassembled WGS sequence"/>
</dbReference>